<dbReference type="Pfam" id="PF11176">
    <property type="entry name" value="Tma16"/>
    <property type="match status" value="1"/>
</dbReference>
<dbReference type="InterPro" id="IPR038356">
    <property type="entry name" value="Tma16_sf"/>
</dbReference>
<gene>
    <name evidence="3" type="ORF">SCLCIDRAFT_1214943</name>
</gene>
<dbReference type="EMBL" id="KN822041">
    <property type="protein sequence ID" value="KIM62594.1"/>
    <property type="molecule type" value="Genomic_DNA"/>
</dbReference>
<reference evidence="4" key="2">
    <citation type="submission" date="2015-01" db="EMBL/GenBank/DDBJ databases">
        <title>Evolutionary Origins and Diversification of the Mycorrhizal Mutualists.</title>
        <authorList>
            <consortium name="DOE Joint Genome Institute"/>
            <consortium name="Mycorrhizal Genomics Consortium"/>
            <person name="Kohler A."/>
            <person name="Kuo A."/>
            <person name="Nagy L.G."/>
            <person name="Floudas D."/>
            <person name="Copeland A."/>
            <person name="Barry K.W."/>
            <person name="Cichocki N."/>
            <person name="Veneault-Fourrey C."/>
            <person name="LaButti K."/>
            <person name="Lindquist E.A."/>
            <person name="Lipzen A."/>
            <person name="Lundell T."/>
            <person name="Morin E."/>
            <person name="Murat C."/>
            <person name="Riley R."/>
            <person name="Ohm R."/>
            <person name="Sun H."/>
            <person name="Tunlid A."/>
            <person name="Henrissat B."/>
            <person name="Grigoriev I.V."/>
            <person name="Hibbett D.S."/>
            <person name="Martin F."/>
        </authorList>
    </citation>
    <scope>NUCLEOTIDE SEQUENCE [LARGE SCALE GENOMIC DNA]</scope>
    <source>
        <strain evidence="4">Foug A</strain>
    </source>
</reference>
<dbReference type="PANTHER" id="PTHR13349:SF2">
    <property type="entry name" value="TRANSLATION MACHINERY-ASSOCIATED PROTEIN 16"/>
    <property type="match status" value="1"/>
</dbReference>
<dbReference type="Proteomes" id="UP000053989">
    <property type="component" value="Unassembled WGS sequence"/>
</dbReference>
<feature type="region of interest" description="Disordered" evidence="2">
    <location>
        <begin position="1"/>
        <end position="32"/>
    </location>
</feature>
<proteinExistence type="inferred from homology"/>
<organism evidence="3 4">
    <name type="scientific">Scleroderma citrinum Foug A</name>
    <dbReference type="NCBI Taxonomy" id="1036808"/>
    <lineage>
        <taxon>Eukaryota</taxon>
        <taxon>Fungi</taxon>
        <taxon>Dikarya</taxon>
        <taxon>Basidiomycota</taxon>
        <taxon>Agaricomycotina</taxon>
        <taxon>Agaricomycetes</taxon>
        <taxon>Agaricomycetidae</taxon>
        <taxon>Boletales</taxon>
        <taxon>Sclerodermatineae</taxon>
        <taxon>Sclerodermataceae</taxon>
        <taxon>Scleroderma</taxon>
    </lineage>
</organism>
<dbReference type="GO" id="GO:0005634">
    <property type="term" value="C:nucleus"/>
    <property type="evidence" value="ECO:0007669"/>
    <property type="project" value="TreeGrafter"/>
</dbReference>
<accession>A0A0C3E289</accession>
<evidence type="ECO:0008006" key="5">
    <source>
        <dbReference type="Google" id="ProtNLM"/>
    </source>
</evidence>
<protein>
    <recommendedName>
        <fullName evidence="5">Translation machinery-associated protein 16</fullName>
    </recommendedName>
</protein>
<dbReference type="Gene3D" id="1.20.1440.170">
    <property type="entry name" value="Translation machinery-associated protein 16-like"/>
    <property type="match status" value="1"/>
</dbReference>
<dbReference type="InParanoid" id="A0A0C3E289"/>
<evidence type="ECO:0000256" key="2">
    <source>
        <dbReference type="SAM" id="MobiDB-lite"/>
    </source>
</evidence>
<comment type="similarity">
    <text evidence="1">Belongs to the TMA16 family.</text>
</comment>
<evidence type="ECO:0000256" key="1">
    <source>
        <dbReference type="ARBA" id="ARBA00034127"/>
    </source>
</evidence>
<evidence type="ECO:0000313" key="3">
    <source>
        <dbReference type="EMBL" id="KIM62594.1"/>
    </source>
</evidence>
<dbReference type="HOGENOM" id="CLU_106400_0_0_1"/>
<evidence type="ECO:0000313" key="4">
    <source>
        <dbReference type="Proteomes" id="UP000053989"/>
    </source>
</evidence>
<dbReference type="STRING" id="1036808.A0A0C3E289"/>
<name>A0A0C3E289_9AGAM</name>
<keyword evidence="4" id="KW-1185">Reference proteome</keyword>
<reference evidence="3 4" key="1">
    <citation type="submission" date="2014-04" db="EMBL/GenBank/DDBJ databases">
        <authorList>
            <consortium name="DOE Joint Genome Institute"/>
            <person name="Kuo A."/>
            <person name="Kohler A."/>
            <person name="Nagy L.G."/>
            <person name="Floudas D."/>
            <person name="Copeland A."/>
            <person name="Barry K.W."/>
            <person name="Cichocki N."/>
            <person name="Veneault-Fourrey C."/>
            <person name="LaButti K."/>
            <person name="Lindquist E.A."/>
            <person name="Lipzen A."/>
            <person name="Lundell T."/>
            <person name="Morin E."/>
            <person name="Murat C."/>
            <person name="Sun H."/>
            <person name="Tunlid A."/>
            <person name="Henrissat B."/>
            <person name="Grigoriev I.V."/>
            <person name="Hibbett D.S."/>
            <person name="Martin F."/>
            <person name="Nordberg H.P."/>
            <person name="Cantor M.N."/>
            <person name="Hua S.X."/>
        </authorList>
    </citation>
    <scope>NUCLEOTIDE SEQUENCE [LARGE SCALE GENOMIC DNA]</scope>
    <source>
        <strain evidence="3 4">Foug A</strain>
    </source>
</reference>
<sequence>MAPAKPEQKRKKEKIFHPDSRKAAQGARSQIRKNKLSEAASLRRKKFASQVDVYGFFFHALPPQGVLSLDQLHSLIRDVWLTRHDHDLEEERSARRKGRPKSTMEIKLEEIQLRESEEYRTGMEVLDLTHNTNAELLRKWDQKEVAYAQMLRFIRVSSTNPTVAIVSKPGNHPSLLHPDLENMENGAPLLTDPRLSLPVQ</sequence>
<dbReference type="InterPro" id="IPR021346">
    <property type="entry name" value="Tma16"/>
</dbReference>
<dbReference type="PANTHER" id="PTHR13349">
    <property type="entry name" value="TRANSLATION MACHINERY-ASSOCIATED PROTEIN 16"/>
    <property type="match status" value="1"/>
</dbReference>
<dbReference type="OrthoDB" id="270284at2759"/>
<dbReference type="AlphaFoldDB" id="A0A0C3E289"/>